<dbReference type="PROSITE" id="PS51257">
    <property type="entry name" value="PROKAR_LIPOPROTEIN"/>
    <property type="match status" value="1"/>
</dbReference>
<feature type="chain" id="PRO_5038708422" evidence="4">
    <location>
        <begin position="21"/>
        <end position="530"/>
    </location>
</feature>
<sequence length="530" mass="56411">MNSKRKVAAALATAALTAVALTACTSSQSSDSSGEYVSGGTFVTAMSGDPGSLVPMTGISLEAREIISFHYESLVYVNADGELLPWLAESWEEDATSTSITYTLKDGITCADGTPFTAETAAANITYNADPANATFYYGAQVSERMTATADGNQLTVTSSTPDPFILANTGTVEMVCQAGLDDPDSLVETMNGTGLFTLDKATPGSSYTFTKRDDYTWGPEDVTSDTKGLPDTFEVRVVTDPGTAANLLLSGDVNAASIGGADQDRVEAAGLGSEGVRNPIGEMLFNERPERPTSDPLVREALVTAIDREQVGEVVTDGTAEESKSLVVKSPYLCVADGPQWTLPETDVEKSGELLDEAGWTLGSDGKRSKDGEPLTIKFIYDAATPSHAAAAELVQQTWDELGVTTELSGNDANAWSEQLFSTFDWDTGFVQIAPGGPVIVNTFFGGETPDKGGNNFMFVDNPEYDALAEQAKTASPDETCDLWQQAEAKLIERTDVFPIADAQDFMYLNGAEVERPNFIRPTSIRMVG</sequence>
<reference evidence="6 7" key="1">
    <citation type="submission" date="2018-11" db="EMBL/GenBank/DDBJ databases">
        <title>Sequencing the genomes of 1000 actinobacteria strains.</title>
        <authorList>
            <person name="Klenk H.-P."/>
        </authorList>
    </citation>
    <scope>NUCLEOTIDE SEQUENCE [LARGE SCALE GENOMIC DNA]</scope>
    <source>
        <strain evidence="6 7">DSM 14012</strain>
    </source>
</reference>
<dbReference type="GO" id="GO:0043190">
    <property type="term" value="C:ATP-binding cassette (ABC) transporter complex"/>
    <property type="evidence" value="ECO:0007669"/>
    <property type="project" value="InterPro"/>
</dbReference>
<dbReference type="InterPro" id="IPR039424">
    <property type="entry name" value="SBP_5"/>
</dbReference>
<evidence type="ECO:0000256" key="4">
    <source>
        <dbReference type="SAM" id="SignalP"/>
    </source>
</evidence>
<keyword evidence="2" id="KW-0813">Transport</keyword>
<dbReference type="CDD" id="cd00995">
    <property type="entry name" value="PBP2_NikA_DppA_OppA_like"/>
    <property type="match status" value="1"/>
</dbReference>
<dbReference type="Pfam" id="PF00496">
    <property type="entry name" value="SBP_bac_5"/>
    <property type="match status" value="1"/>
</dbReference>
<comment type="similarity">
    <text evidence="1">Belongs to the bacterial solute-binding protein 5 family.</text>
</comment>
<dbReference type="Proteomes" id="UP000266915">
    <property type="component" value="Unassembled WGS sequence"/>
</dbReference>
<dbReference type="PANTHER" id="PTHR30290">
    <property type="entry name" value="PERIPLASMIC BINDING COMPONENT OF ABC TRANSPORTER"/>
    <property type="match status" value="1"/>
</dbReference>
<evidence type="ECO:0000256" key="1">
    <source>
        <dbReference type="ARBA" id="ARBA00005695"/>
    </source>
</evidence>
<gene>
    <name evidence="6" type="ORF">EDD42_0431</name>
</gene>
<dbReference type="Gene3D" id="3.40.190.10">
    <property type="entry name" value="Periplasmic binding protein-like II"/>
    <property type="match status" value="1"/>
</dbReference>
<name>A0A3N2BYP9_9MICO</name>
<evidence type="ECO:0000259" key="5">
    <source>
        <dbReference type="Pfam" id="PF00496"/>
    </source>
</evidence>
<accession>A0A3N2BYP9</accession>
<evidence type="ECO:0000256" key="3">
    <source>
        <dbReference type="ARBA" id="ARBA00022729"/>
    </source>
</evidence>
<dbReference type="InterPro" id="IPR030678">
    <property type="entry name" value="Peptide/Ni-bd"/>
</dbReference>
<dbReference type="GO" id="GO:1904680">
    <property type="term" value="F:peptide transmembrane transporter activity"/>
    <property type="evidence" value="ECO:0007669"/>
    <property type="project" value="TreeGrafter"/>
</dbReference>
<feature type="domain" description="Solute-binding protein family 5" evidence="5">
    <location>
        <begin position="83"/>
        <end position="428"/>
    </location>
</feature>
<proteinExistence type="inferred from homology"/>
<dbReference type="PIRSF" id="PIRSF002741">
    <property type="entry name" value="MppA"/>
    <property type="match status" value="1"/>
</dbReference>
<evidence type="ECO:0000313" key="7">
    <source>
        <dbReference type="Proteomes" id="UP000266915"/>
    </source>
</evidence>
<dbReference type="EMBL" id="RKHL01000001">
    <property type="protein sequence ID" value="ROR80390.1"/>
    <property type="molecule type" value="Genomic_DNA"/>
</dbReference>
<organism evidence="6 7">
    <name type="scientific">Plantibacter flavus</name>
    <dbReference type="NCBI Taxonomy" id="150123"/>
    <lineage>
        <taxon>Bacteria</taxon>
        <taxon>Bacillati</taxon>
        <taxon>Actinomycetota</taxon>
        <taxon>Actinomycetes</taxon>
        <taxon>Micrococcales</taxon>
        <taxon>Microbacteriaceae</taxon>
        <taxon>Plantibacter</taxon>
    </lineage>
</organism>
<dbReference type="AlphaFoldDB" id="A0A3N2BYP9"/>
<dbReference type="PANTHER" id="PTHR30290:SF9">
    <property type="entry name" value="OLIGOPEPTIDE-BINDING PROTEIN APPA"/>
    <property type="match status" value="1"/>
</dbReference>
<protein>
    <submittedName>
        <fullName evidence="6">Peptide/nickel transport system substrate-binding protein</fullName>
    </submittedName>
</protein>
<dbReference type="InterPro" id="IPR000914">
    <property type="entry name" value="SBP_5_dom"/>
</dbReference>
<keyword evidence="7" id="KW-1185">Reference proteome</keyword>
<feature type="signal peptide" evidence="4">
    <location>
        <begin position="1"/>
        <end position="20"/>
    </location>
</feature>
<evidence type="ECO:0000313" key="6">
    <source>
        <dbReference type="EMBL" id="ROR80390.1"/>
    </source>
</evidence>
<evidence type="ECO:0000256" key="2">
    <source>
        <dbReference type="ARBA" id="ARBA00022448"/>
    </source>
</evidence>
<comment type="caution">
    <text evidence="6">The sequence shown here is derived from an EMBL/GenBank/DDBJ whole genome shotgun (WGS) entry which is preliminary data.</text>
</comment>
<dbReference type="Gene3D" id="3.10.105.10">
    <property type="entry name" value="Dipeptide-binding Protein, Domain 3"/>
    <property type="match status" value="1"/>
</dbReference>
<dbReference type="RefSeq" id="WP_085512083.1">
    <property type="nucleotide sequence ID" value="NZ_FXAP01000003.1"/>
</dbReference>
<dbReference type="GO" id="GO:0042597">
    <property type="term" value="C:periplasmic space"/>
    <property type="evidence" value="ECO:0007669"/>
    <property type="project" value="UniProtKB-ARBA"/>
</dbReference>
<dbReference type="SUPFAM" id="SSF53850">
    <property type="entry name" value="Periplasmic binding protein-like II"/>
    <property type="match status" value="1"/>
</dbReference>
<dbReference type="GO" id="GO:0015833">
    <property type="term" value="P:peptide transport"/>
    <property type="evidence" value="ECO:0007669"/>
    <property type="project" value="TreeGrafter"/>
</dbReference>
<keyword evidence="3 4" id="KW-0732">Signal</keyword>